<evidence type="ECO:0000313" key="3">
    <source>
        <dbReference type="Proteomes" id="UP000061660"/>
    </source>
</evidence>
<dbReference type="OrthoDB" id="9810906at2"/>
<evidence type="ECO:0000313" key="2">
    <source>
        <dbReference type="EMBL" id="ALS21146.1"/>
    </source>
</evidence>
<dbReference type="SUPFAM" id="SSF56300">
    <property type="entry name" value="Metallo-dependent phosphatases"/>
    <property type="match status" value="1"/>
</dbReference>
<name>A0A0U2W6W6_9BACL</name>
<sequence>MIQITIAAVGDLLMKSRIIASAKQAGGYAFDPIFKHVKPYLTKPDITIGNLETTFSGNRRPGAGGKQPKGRAPQERRNPRTGFPLFNCPDELASTLKNIGFQVLTTANNHCMDGGAAGLKRTLNVLDKHGLKHTGTFRSPAESRRHLILRVKGVKIGILNYAKGTNSITVPKPWLVNRIALKKIITDIRKLKNKTDFLIVYLHFGQEYRPSPNKNQKQLMHALFKQGANAVLGAHPHVQHPIVIYKVKDIDGRVRKRVAASSLGNFISTRLKNNANTTRGVILTMTLTKNNRGVTDLSRVDRLPTVVQRKKEKGKTVYRVVPIVK</sequence>
<dbReference type="AlphaFoldDB" id="A0A0U2W6W6"/>
<dbReference type="PANTHER" id="PTHR33393">
    <property type="entry name" value="POLYGLUTAMINE SYNTHESIS ACCESSORY PROTEIN RV0574C-RELATED"/>
    <property type="match status" value="1"/>
</dbReference>
<proteinExistence type="inferred from homology"/>
<accession>A0A0U2W6W6</accession>
<dbReference type="Gene3D" id="3.60.21.10">
    <property type="match status" value="1"/>
</dbReference>
<dbReference type="Pfam" id="PF09587">
    <property type="entry name" value="PGA_cap"/>
    <property type="match status" value="1"/>
</dbReference>
<dbReference type="SMART" id="SM00854">
    <property type="entry name" value="PGA_cap"/>
    <property type="match status" value="1"/>
</dbReference>
<dbReference type="InterPro" id="IPR029052">
    <property type="entry name" value="Metallo-depent_PP-like"/>
</dbReference>
<dbReference type="STRING" id="162209.IJ22_07620"/>
<dbReference type="PANTHER" id="PTHR33393:SF12">
    <property type="entry name" value="CAPSULE BIOSYNTHESIS PROTEIN CAPA"/>
    <property type="match status" value="1"/>
</dbReference>
<dbReference type="InterPro" id="IPR052169">
    <property type="entry name" value="CW_Biosynth-Accessory"/>
</dbReference>
<dbReference type="EMBL" id="CP013652">
    <property type="protein sequence ID" value="ALS21146.1"/>
    <property type="molecule type" value="Genomic_DNA"/>
</dbReference>
<reference evidence="2 3" key="2">
    <citation type="journal article" date="2016" name="Genome Announc.">
        <title>Complete Genome Sequences of Two Interactive Moderate Thermophiles, Paenibacillus napthalenovorans 32O-Y and Paenibacillus sp. 32O-W.</title>
        <authorList>
            <person name="Butler R.R.III."/>
            <person name="Wang J."/>
            <person name="Stark B.C."/>
            <person name="Pombert J.F."/>
        </authorList>
    </citation>
    <scope>NUCLEOTIDE SEQUENCE [LARGE SCALE GENOMIC DNA]</scope>
    <source>
        <strain evidence="2 3">32O-Y</strain>
    </source>
</reference>
<dbReference type="KEGG" id="pnp:IJ22_07620"/>
<reference evidence="3" key="1">
    <citation type="submission" date="2015-12" db="EMBL/GenBank/DDBJ databases">
        <title>Complete genome sequences of two moderately thermophilic Paenibacillus species.</title>
        <authorList>
            <person name="Butler R.III."/>
            <person name="Wang J."/>
            <person name="Stark B.C."/>
            <person name="Pombert J.-F."/>
        </authorList>
    </citation>
    <scope>NUCLEOTIDE SEQUENCE [LARGE SCALE GENOMIC DNA]</scope>
    <source>
        <strain evidence="3">32O-Y</strain>
    </source>
</reference>
<evidence type="ECO:0000256" key="1">
    <source>
        <dbReference type="ARBA" id="ARBA00005662"/>
    </source>
</evidence>
<gene>
    <name evidence="2" type="ORF">IJ22_07620</name>
</gene>
<keyword evidence="3" id="KW-1185">Reference proteome</keyword>
<dbReference type="Proteomes" id="UP000061660">
    <property type="component" value="Chromosome"/>
</dbReference>
<dbReference type="InterPro" id="IPR019079">
    <property type="entry name" value="Capsule_synth_CapA"/>
</dbReference>
<dbReference type="CDD" id="cd07381">
    <property type="entry name" value="MPP_CapA"/>
    <property type="match status" value="1"/>
</dbReference>
<dbReference type="RefSeq" id="WP_082660656.1">
    <property type="nucleotide sequence ID" value="NZ_BJCS01000002.1"/>
</dbReference>
<comment type="similarity">
    <text evidence="1">Belongs to the CapA family.</text>
</comment>
<organism evidence="2 3">
    <name type="scientific">Paenibacillus naphthalenovorans</name>
    <dbReference type="NCBI Taxonomy" id="162209"/>
    <lineage>
        <taxon>Bacteria</taxon>
        <taxon>Bacillati</taxon>
        <taxon>Bacillota</taxon>
        <taxon>Bacilli</taxon>
        <taxon>Bacillales</taxon>
        <taxon>Paenibacillaceae</taxon>
        <taxon>Paenibacillus</taxon>
    </lineage>
</organism>
<dbReference type="PATRIC" id="fig|162209.4.peg.811"/>
<protein>
    <submittedName>
        <fullName evidence="2">Capsular polysaccharide biosynthesis protein CapA</fullName>
    </submittedName>
</protein>